<dbReference type="KEGG" id="noa:BKM31_44460"/>
<dbReference type="OrthoDB" id="3478985at2"/>
<sequence>MGTGMERLDEIAEMVFHGQVPAQIAAYSSATQQFAHDMARELDQARSDAETAMEELKDHPLLRGKGVRRRARRVAGVLADACELAQGISAEVVKFNIQFRTEFADALADKERPNKRADYKGKVDL</sequence>
<dbReference type="Proteomes" id="UP000190797">
    <property type="component" value="Chromosome"/>
</dbReference>
<gene>
    <name evidence="1" type="ORF">BKM31_44460</name>
</gene>
<organism evidence="1 2">
    <name type="scientific">[Actinomadura] parvosata subsp. kistnae</name>
    <dbReference type="NCBI Taxonomy" id="1909395"/>
    <lineage>
        <taxon>Bacteria</taxon>
        <taxon>Bacillati</taxon>
        <taxon>Actinomycetota</taxon>
        <taxon>Actinomycetes</taxon>
        <taxon>Streptosporangiales</taxon>
        <taxon>Streptosporangiaceae</taxon>
        <taxon>Nonomuraea</taxon>
    </lineage>
</organism>
<evidence type="ECO:0000313" key="1">
    <source>
        <dbReference type="EMBL" id="AQZ67581.1"/>
    </source>
</evidence>
<dbReference type="AlphaFoldDB" id="A0A1V0ABJ4"/>
<accession>A0A1V0ABJ4</accession>
<dbReference type="STRING" id="1909395.BKM31_44460"/>
<reference evidence="2" key="1">
    <citation type="journal article" date="2017" name="Med. Chem. Commun.">
        <title>Nonomuraea sp. ATCC 55076 harbours the largest actinomycete chromosome to date and the kistamicin biosynthetic gene cluster.</title>
        <authorList>
            <person name="Nazari B."/>
            <person name="Forneris C.C."/>
            <person name="Gibson M.I."/>
            <person name="Moon K."/>
            <person name="Schramma K.R."/>
            <person name="Seyedsayamdost M.R."/>
        </authorList>
    </citation>
    <scope>NUCLEOTIDE SEQUENCE [LARGE SCALE GENOMIC DNA]</scope>
    <source>
        <strain evidence="2">ATCC 55076</strain>
    </source>
</reference>
<evidence type="ECO:0000313" key="2">
    <source>
        <dbReference type="Proteomes" id="UP000190797"/>
    </source>
</evidence>
<name>A0A1V0ABJ4_9ACTN</name>
<dbReference type="EMBL" id="CP017717">
    <property type="protein sequence ID" value="AQZ67581.1"/>
    <property type="molecule type" value="Genomic_DNA"/>
</dbReference>
<keyword evidence="2" id="KW-1185">Reference proteome</keyword>
<proteinExistence type="predicted"/>
<protein>
    <submittedName>
        <fullName evidence="1">Uncharacterized protein</fullName>
    </submittedName>
</protein>